<dbReference type="InterPro" id="IPR006439">
    <property type="entry name" value="HAD-SF_hydro_IA"/>
</dbReference>
<dbReference type="InterPro" id="IPR036412">
    <property type="entry name" value="HAD-like_sf"/>
</dbReference>
<dbReference type="GO" id="GO:0050308">
    <property type="term" value="F:sugar-phosphatase activity"/>
    <property type="evidence" value="ECO:0007669"/>
    <property type="project" value="TreeGrafter"/>
</dbReference>
<sequence>MIQLEQYEGLIFDMDGTLIDTMPCHVASWKDTSVFFDFPFLPEWLHSMGGMPSIKVVSEINRRFGLSLDPAVVSSYKQNVFRELGCPGERIPSTCGILEQYLGKKKIALGTGSPRTNAMLLLENAGLLNKFDAIVTACDVDNHKPNPYTFLKACKLMALTPQQCVVFEDTLLGKQAAHAGGMDCILVTDGELEFYPAEVNR</sequence>
<comment type="similarity">
    <text evidence="1">Belongs to the HAD-like hydrolase superfamily. CbbY/CbbZ/Gph/YieH family.</text>
</comment>
<dbReference type="AlphaFoldDB" id="A0A1M7YXZ4"/>
<dbReference type="STRING" id="1117707.VQ7734_03115"/>
<accession>A0A1M7YXZ4</accession>
<dbReference type="Pfam" id="PF13419">
    <property type="entry name" value="HAD_2"/>
    <property type="match status" value="1"/>
</dbReference>
<dbReference type="Proteomes" id="UP000184600">
    <property type="component" value="Unassembled WGS sequence"/>
</dbReference>
<dbReference type="Gene3D" id="3.40.50.1000">
    <property type="entry name" value="HAD superfamily/HAD-like"/>
    <property type="match status" value="1"/>
</dbReference>
<dbReference type="PANTHER" id="PTHR43481:SF4">
    <property type="entry name" value="GLYCEROL-1-PHOSPHATE PHOSPHOHYDROLASE 1-RELATED"/>
    <property type="match status" value="1"/>
</dbReference>
<dbReference type="NCBIfam" id="TIGR01509">
    <property type="entry name" value="HAD-SF-IA-v3"/>
    <property type="match status" value="1"/>
</dbReference>
<dbReference type="EMBL" id="FRFG01000037">
    <property type="protein sequence ID" value="SHO57346.1"/>
    <property type="molecule type" value="Genomic_DNA"/>
</dbReference>
<gene>
    <name evidence="2" type="primary">yqaB</name>
    <name evidence="2" type="ORF">VQ7734_03115</name>
</gene>
<dbReference type="InterPro" id="IPR041492">
    <property type="entry name" value="HAD_2"/>
</dbReference>
<dbReference type="NCBIfam" id="TIGR02009">
    <property type="entry name" value="PGMB-YQAB-SF"/>
    <property type="match status" value="1"/>
</dbReference>
<dbReference type="InterPro" id="IPR010976">
    <property type="entry name" value="B-phosphoglucomutase_hydrolase"/>
</dbReference>
<dbReference type="InterPro" id="IPR023214">
    <property type="entry name" value="HAD_sf"/>
</dbReference>
<dbReference type="CDD" id="cd07505">
    <property type="entry name" value="HAD_BPGM-like"/>
    <property type="match status" value="1"/>
</dbReference>
<evidence type="ECO:0000313" key="3">
    <source>
        <dbReference type="Proteomes" id="UP000184600"/>
    </source>
</evidence>
<evidence type="ECO:0000256" key="1">
    <source>
        <dbReference type="ARBA" id="ARBA00006171"/>
    </source>
</evidence>
<name>A0A1M7YXZ4_9VIBR</name>
<dbReference type="PANTHER" id="PTHR43481">
    <property type="entry name" value="FRUCTOSE-1-PHOSPHATE PHOSPHATASE"/>
    <property type="match status" value="1"/>
</dbReference>
<dbReference type="InterPro" id="IPR023198">
    <property type="entry name" value="PGP-like_dom2"/>
</dbReference>
<organism evidence="2 3">
    <name type="scientific">Vibrio quintilis</name>
    <dbReference type="NCBI Taxonomy" id="1117707"/>
    <lineage>
        <taxon>Bacteria</taxon>
        <taxon>Pseudomonadati</taxon>
        <taxon>Pseudomonadota</taxon>
        <taxon>Gammaproteobacteria</taxon>
        <taxon>Vibrionales</taxon>
        <taxon>Vibrionaceae</taxon>
        <taxon>Vibrio</taxon>
    </lineage>
</organism>
<dbReference type="EC" id="3.1.3.-" evidence="2"/>
<keyword evidence="2" id="KW-0378">Hydrolase</keyword>
<dbReference type="RefSeq" id="WP_073584173.1">
    <property type="nucleotide sequence ID" value="NZ_AP024898.1"/>
</dbReference>
<dbReference type="SUPFAM" id="SSF56784">
    <property type="entry name" value="HAD-like"/>
    <property type="match status" value="1"/>
</dbReference>
<protein>
    <submittedName>
        <fullName evidence="2">Fructose-1-phosphate phosphatase YqaB</fullName>
        <ecNumber evidence="2">3.1.3.-</ecNumber>
    </submittedName>
</protein>
<evidence type="ECO:0000313" key="2">
    <source>
        <dbReference type="EMBL" id="SHO57346.1"/>
    </source>
</evidence>
<proteinExistence type="inferred from homology"/>
<reference evidence="3" key="1">
    <citation type="submission" date="2016-12" db="EMBL/GenBank/DDBJ databases">
        <authorList>
            <person name="Rodrigo-Torres L."/>
            <person name="Arahal R.D."/>
            <person name="Lucena T."/>
        </authorList>
    </citation>
    <scope>NUCLEOTIDE SEQUENCE [LARGE SCALE GENOMIC DNA]</scope>
</reference>
<keyword evidence="3" id="KW-1185">Reference proteome</keyword>
<dbReference type="OrthoDB" id="9782449at2"/>
<dbReference type="Gene3D" id="1.10.150.240">
    <property type="entry name" value="Putative phosphatase, domain 2"/>
    <property type="match status" value="1"/>
</dbReference>
<dbReference type="InterPro" id="IPR051806">
    <property type="entry name" value="HAD-like_SPP"/>
</dbReference>